<evidence type="ECO:0000256" key="6">
    <source>
        <dbReference type="ARBA" id="ARBA00023002"/>
    </source>
</evidence>
<dbReference type="InterPro" id="IPR002401">
    <property type="entry name" value="Cyt_P450_E_grp-I"/>
</dbReference>
<evidence type="ECO:0000256" key="4">
    <source>
        <dbReference type="ARBA" id="ARBA00022617"/>
    </source>
</evidence>
<dbReference type="EMBL" id="ML978071">
    <property type="protein sequence ID" value="KAF2013541.1"/>
    <property type="molecule type" value="Genomic_DNA"/>
</dbReference>
<dbReference type="PANTHER" id="PTHR24305">
    <property type="entry name" value="CYTOCHROME P450"/>
    <property type="match status" value="1"/>
</dbReference>
<dbReference type="GO" id="GO:0016705">
    <property type="term" value="F:oxidoreductase activity, acting on paired donors, with incorporation or reduction of molecular oxygen"/>
    <property type="evidence" value="ECO:0007669"/>
    <property type="project" value="InterPro"/>
</dbReference>
<keyword evidence="8" id="KW-0503">Monooxygenase</keyword>
<dbReference type="GO" id="GO:0005506">
    <property type="term" value="F:iron ion binding"/>
    <property type="evidence" value="ECO:0007669"/>
    <property type="project" value="InterPro"/>
</dbReference>
<keyword evidence="6" id="KW-0560">Oxidoreductase</keyword>
<dbReference type="CDD" id="cd11051">
    <property type="entry name" value="CYP59-like"/>
    <property type="match status" value="1"/>
</dbReference>
<evidence type="ECO:0000256" key="8">
    <source>
        <dbReference type="ARBA" id="ARBA00023033"/>
    </source>
</evidence>
<dbReference type="RefSeq" id="XP_033381880.1">
    <property type="nucleotide sequence ID" value="XM_033525222.1"/>
</dbReference>
<dbReference type="GO" id="GO:0020037">
    <property type="term" value="F:heme binding"/>
    <property type="evidence" value="ECO:0007669"/>
    <property type="project" value="InterPro"/>
</dbReference>
<keyword evidence="4 9" id="KW-0349">Heme</keyword>
<comment type="similarity">
    <text evidence="3">Belongs to the cytochrome P450 family.</text>
</comment>
<keyword evidence="11" id="KW-1185">Reference proteome</keyword>
<evidence type="ECO:0000256" key="7">
    <source>
        <dbReference type="ARBA" id="ARBA00023004"/>
    </source>
</evidence>
<sequence length="553" mass="63351">MSWTAALVVVALTTASYLFHKTYVHRSRINDLRKQGIPMPKEWSWFTGHLLTLQKYVNRLPPDANVNLAMRDLALEFADTEVFLMDFWPVYPPLLVVYDPDAAVQITTKYNLPKTDMHLQFMRPITGGPNLISMSDQEWKIWRSLFNPGFSSSVMMENVPHIIDKVQIFFERLKEGAKNGIVSLDSLTTSLTMDVIVKLTLDADLDCQRSESALVSAMNNIIAWHSFWDPRILMHPFRPLVQRYYGRVMNTHIRKELIKRFNDLKQAKLDSNKTIEHTSGKSVIALAIEAYIKESQQDIRTLELDEHFARYATYQTRLFLFAGNDTTSSTIVYVFHLLSQHPEALKKLRDEHDTMFGTDANQTPRMLKEEPALLNKCSFTLAVIKETLRLYPPAATMRAGRNGVSITDRHGNIYPMDYVGATILHPAVHSNPRVWVSPEKFIPERFLVGAEHDLYVNTAAYRPFEQGPRNCIGQTLVYNEIRTVMVMVARSFDIVPAYDEWDAIRERQMCGLARLKVWAMGKPVKTVHGDRAYQTEKAGTHPADGYPCHVSSR</sequence>
<dbReference type="Gene3D" id="1.10.630.10">
    <property type="entry name" value="Cytochrome P450"/>
    <property type="match status" value="1"/>
</dbReference>
<evidence type="ECO:0000256" key="9">
    <source>
        <dbReference type="PIRSR" id="PIRSR602401-1"/>
    </source>
</evidence>
<accession>A0A6A5XKZ9</accession>
<dbReference type="AlphaFoldDB" id="A0A6A5XKZ9"/>
<dbReference type="Proteomes" id="UP000799778">
    <property type="component" value="Unassembled WGS sequence"/>
</dbReference>
<reference evidence="10" key="1">
    <citation type="journal article" date="2020" name="Stud. Mycol.">
        <title>101 Dothideomycetes genomes: a test case for predicting lifestyles and emergence of pathogens.</title>
        <authorList>
            <person name="Haridas S."/>
            <person name="Albert R."/>
            <person name="Binder M."/>
            <person name="Bloem J."/>
            <person name="Labutti K."/>
            <person name="Salamov A."/>
            <person name="Andreopoulos B."/>
            <person name="Baker S."/>
            <person name="Barry K."/>
            <person name="Bills G."/>
            <person name="Bluhm B."/>
            <person name="Cannon C."/>
            <person name="Castanera R."/>
            <person name="Culley D."/>
            <person name="Daum C."/>
            <person name="Ezra D."/>
            <person name="Gonzalez J."/>
            <person name="Henrissat B."/>
            <person name="Kuo A."/>
            <person name="Liang C."/>
            <person name="Lipzen A."/>
            <person name="Lutzoni F."/>
            <person name="Magnuson J."/>
            <person name="Mondo S."/>
            <person name="Nolan M."/>
            <person name="Ohm R."/>
            <person name="Pangilinan J."/>
            <person name="Park H.-J."/>
            <person name="Ramirez L."/>
            <person name="Alfaro M."/>
            <person name="Sun H."/>
            <person name="Tritt A."/>
            <person name="Yoshinaga Y."/>
            <person name="Zwiers L.-H."/>
            <person name="Turgeon B."/>
            <person name="Goodwin S."/>
            <person name="Spatafora J."/>
            <person name="Crous P."/>
            <person name="Grigoriev I."/>
        </authorList>
    </citation>
    <scope>NUCLEOTIDE SEQUENCE</scope>
    <source>
        <strain evidence="10">CBS 175.79</strain>
    </source>
</reference>
<dbReference type="PRINTS" id="PR00385">
    <property type="entry name" value="P450"/>
</dbReference>
<dbReference type="GeneID" id="54282619"/>
<comment type="cofactor">
    <cofactor evidence="1 9">
        <name>heme</name>
        <dbReference type="ChEBI" id="CHEBI:30413"/>
    </cofactor>
</comment>
<dbReference type="PRINTS" id="PR00463">
    <property type="entry name" value="EP450I"/>
</dbReference>
<protein>
    <submittedName>
        <fullName evidence="10">Cytochrome P450</fullName>
    </submittedName>
</protein>
<dbReference type="Pfam" id="PF00067">
    <property type="entry name" value="p450"/>
    <property type="match status" value="1"/>
</dbReference>
<dbReference type="SUPFAM" id="SSF48264">
    <property type="entry name" value="Cytochrome P450"/>
    <property type="match status" value="1"/>
</dbReference>
<dbReference type="GO" id="GO:0004497">
    <property type="term" value="F:monooxygenase activity"/>
    <property type="evidence" value="ECO:0007669"/>
    <property type="project" value="UniProtKB-KW"/>
</dbReference>
<evidence type="ECO:0000313" key="10">
    <source>
        <dbReference type="EMBL" id="KAF2013541.1"/>
    </source>
</evidence>
<organism evidence="10 11">
    <name type="scientific">Aaosphaeria arxii CBS 175.79</name>
    <dbReference type="NCBI Taxonomy" id="1450172"/>
    <lineage>
        <taxon>Eukaryota</taxon>
        <taxon>Fungi</taxon>
        <taxon>Dikarya</taxon>
        <taxon>Ascomycota</taxon>
        <taxon>Pezizomycotina</taxon>
        <taxon>Dothideomycetes</taxon>
        <taxon>Pleosporomycetidae</taxon>
        <taxon>Pleosporales</taxon>
        <taxon>Pleosporales incertae sedis</taxon>
        <taxon>Aaosphaeria</taxon>
    </lineage>
</organism>
<comment type="pathway">
    <text evidence="2">Secondary metabolite biosynthesis.</text>
</comment>
<gene>
    <name evidence="10" type="ORF">BU24DRAFT_394412</name>
</gene>
<dbReference type="InterPro" id="IPR050121">
    <property type="entry name" value="Cytochrome_P450_monoxygenase"/>
</dbReference>
<feature type="binding site" description="axial binding residue" evidence="9">
    <location>
        <position position="471"/>
    </location>
    <ligand>
        <name>heme</name>
        <dbReference type="ChEBI" id="CHEBI:30413"/>
    </ligand>
    <ligandPart>
        <name>Fe</name>
        <dbReference type="ChEBI" id="CHEBI:18248"/>
    </ligandPart>
</feature>
<evidence type="ECO:0000256" key="1">
    <source>
        <dbReference type="ARBA" id="ARBA00001971"/>
    </source>
</evidence>
<dbReference type="PANTHER" id="PTHR24305:SF107">
    <property type="entry name" value="P450, PUTATIVE (EUROFUNG)-RELATED"/>
    <property type="match status" value="1"/>
</dbReference>
<dbReference type="InterPro" id="IPR036396">
    <property type="entry name" value="Cyt_P450_sf"/>
</dbReference>
<keyword evidence="5 9" id="KW-0479">Metal-binding</keyword>
<evidence type="ECO:0000256" key="3">
    <source>
        <dbReference type="ARBA" id="ARBA00010617"/>
    </source>
</evidence>
<dbReference type="FunFam" id="1.10.630.10:FF:000088">
    <property type="entry name" value="Cytochrome P450 monooxygenase"/>
    <property type="match status" value="1"/>
</dbReference>
<name>A0A6A5XKZ9_9PLEO</name>
<dbReference type="OrthoDB" id="10029320at2759"/>
<dbReference type="InterPro" id="IPR001128">
    <property type="entry name" value="Cyt_P450"/>
</dbReference>
<dbReference type="GO" id="GO:0009403">
    <property type="term" value="P:toxin biosynthetic process"/>
    <property type="evidence" value="ECO:0007669"/>
    <property type="project" value="UniProtKB-ARBA"/>
</dbReference>
<evidence type="ECO:0000256" key="5">
    <source>
        <dbReference type="ARBA" id="ARBA00022723"/>
    </source>
</evidence>
<evidence type="ECO:0000313" key="11">
    <source>
        <dbReference type="Proteomes" id="UP000799778"/>
    </source>
</evidence>
<keyword evidence="7 9" id="KW-0408">Iron</keyword>
<evidence type="ECO:0000256" key="2">
    <source>
        <dbReference type="ARBA" id="ARBA00005179"/>
    </source>
</evidence>
<proteinExistence type="inferred from homology"/>